<reference evidence="2 3" key="1">
    <citation type="journal article" date="2021" name="Commun. Biol.">
        <title>The genome of Shorea leprosula (Dipterocarpaceae) highlights the ecological relevance of drought in aseasonal tropical rainforests.</title>
        <authorList>
            <person name="Ng K.K.S."/>
            <person name="Kobayashi M.J."/>
            <person name="Fawcett J.A."/>
            <person name="Hatakeyama M."/>
            <person name="Paape T."/>
            <person name="Ng C.H."/>
            <person name="Ang C.C."/>
            <person name="Tnah L.H."/>
            <person name="Lee C.T."/>
            <person name="Nishiyama T."/>
            <person name="Sese J."/>
            <person name="O'Brien M.J."/>
            <person name="Copetti D."/>
            <person name="Mohd Noor M.I."/>
            <person name="Ong R.C."/>
            <person name="Putra M."/>
            <person name="Sireger I.Z."/>
            <person name="Indrioko S."/>
            <person name="Kosugi Y."/>
            <person name="Izuno A."/>
            <person name="Isagi Y."/>
            <person name="Lee S.L."/>
            <person name="Shimizu K.K."/>
        </authorList>
    </citation>
    <scope>NUCLEOTIDE SEQUENCE [LARGE SCALE GENOMIC DNA]</scope>
    <source>
        <strain evidence="2">214</strain>
    </source>
</reference>
<keyword evidence="3" id="KW-1185">Reference proteome</keyword>
<evidence type="ECO:0000313" key="2">
    <source>
        <dbReference type="EMBL" id="GKV06875.1"/>
    </source>
</evidence>
<gene>
    <name evidence="2" type="ORF">SLEP1_g18696</name>
</gene>
<feature type="compositionally biased region" description="Polar residues" evidence="1">
    <location>
        <begin position="179"/>
        <end position="191"/>
    </location>
</feature>
<feature type="region of interest" description="Disordered" evidence="1">
    <location>
        <begin position="120"/>
        <end position="160"/>
    </location>
</feature>
<comment type="caution">
    <text evidence="2">The sequence shown here is derived from an EMBL/GenBank/DDBJ whole genome shotgun (WGS) entry which is preliminary data.</text>
</comment>
<accession>A0AAV5J7L3</accession>
<evidence type="ECO:0000313" key="3">
    <source>
        <dbReference type="Proteomes" id="UP001054252"/>
    </source>
</evidence>
<proteinExistence type="predicted"/>
<feature type="region of interest" description="Disordered" evidence="1">
    <location>
        <begin position="176"/>
        <end position="238"/>
    </location>
</feature>
<dbReference type="Proteomes" id="UP001054252">
    <property type="component" value="Unassembled WGS sequence"/>
</dbReference>
<dbReference type="AlphaFoldDB" id="A0AAV5J7L3"/>
<evidence type="ECO:0000256" key="1">
    <source>
        <dbReference type="SAM" id="MobiDB-lite"/>
    </source>
</evidence>
<protein>
    <submittedName>
        <fullName evidence="2">Uncharacterized protein</fullName>
    </submittedName>
</protein>
<organism evidence="2 3">
    <name type="scientific">Rubroshorea leprosula</name>
    <dbReference type="NCBI Taxonomy" id="152421"/>
    <lineage>
        <taxon>Eukaryota</taxon>
        <taxon>Viridiplantae</taxon>
        <taxon>Streptophyta</taxon>
        <taxon>Embryophyta</taxon>
        <taxon>Tracheophyta</taxon>
        <taxon>Spermatophyta</taxon>
        <taxon>Magnoliopsida</taxon>
        <taxon>eudicotyledons</taxon>
        <taxon>Gunneridae</taxon>
        <taxon>Pentapetalae</taxon>
        <taxon>rosids</taxon>
        <taxon>malvids</taxon>
        <taxon>Malvales</taxon>
        <taxon>Dipterocarpaceae</taxon>
        <taxon>Rubroshorea</taxon>
    </lineage>
</organism>
<name>A0AAV5J7L3_9ROSI</name>
<feature type="compositionally biased region" description="Low complexity" evidence="1">
    <location>
        <begin position="216"/>
        <end position="226"/>
    </location>
</feature>
<feature type="compositionally biased region" description="Basic residues" evidence="1">
    <location>
        <begin position="131"/>
        <end position="141"/>
    </location>
</feature>
<dbReference type="EMBL" id="BPVZ01000026">
    <property type="protein sequence ID" value="GKV06875.1"/>
    <property type="molecule type" value="Genomic_DNA"/>
</dbReference>
<sequence length="344" mass="38188">MELYALNQFYRQLGYCQDIPFPPLFSFNHNYPLRFMIGDSNILIAKHAEITNTSQTMILPDPPFRLSCTPSYRSWWQDYFHPRFLGVLDNVSALAPPPLTKRFEEKQVAKESEDLESAMAAQISKPDLPRRAPKTQVKRKLATPADSTEENTPSMQRRTEGIKRLAVKPFAAKKLIKSASPSRSTSTTKIETQPDKTEDVPFEPAATTDPVEDISAESSESNSGPSRTKFGDGSSPATKSVAVNVSMIDDDLENELLDPLDMLMDPSAKFGSATYSKGKAVAEEVNLDIDLPSQEHISFAIMTLQELLDGDPSHFCKVSDQPVAFEAAQILSRAPQLSPTQQKF</sequence>